<comment type="caution">
    <text evidence="7">The sequence shown here is derived from an EMBL/GenBank/DDBJ whole genome shotgun (WGS) entry which is preliminary data.</text>
</comment>
<reference evidence="7 8" key="1">
    <citation type="submission" date="2018-08" db="EMBL/GenBank/DDBJ databases">
        <title>Pallidiluteibacterium maritimus gen. nov., sp. nov., isolated from coastal sediment.</title>
        <authorList>
            <person name="Zhou L.Y."/>
        </authorList>
    </citation>
    <scope>NUCLEOTIDE SEQUENCE [LARGE SCALE GENOMIC DNA]</scope>
    <source>
        <strain evidence="7 8">XSD2</strain>
    </source>
</reference>
<dbReference type="GO" id="GO:0061513">
    <property type="term" value="F:glucose 6-phosphate:phosphate antiporter activity"/>
    <property type="evidence" value="ECO:0007669"/>
    <property type="project" value="TreeGrafter"/>
</dbReference>
<feature type="transmembrane region" description="Helical" evidence="5">
    <location>
        <begin position="186"/>
        <end position="205"/>
    </location>
</feature>
<dbReference type="Pfam" id="PF07690">
    <property type="entry name" value="MFS_1"/>
    <property type="match status" value="1"/>
</dbReference>
<feature type="domain" description="Major facilitator superfamily (MFS) profile" evidence="6">
    <location>
        <begin position="35"/>
        <end position="439"/>
    </location>
</feature>
<dbReference type="GO" id="GO:0005886">
    <property type="term" value="C:plasma membrane"/>
    <property type="evidence" value="ECO:0007669"/>
    <property type="project" value="TreeGrafter"/>
</dbReference>
<name>A0A399T8I5_9BACT</name>
<organism evidence="7 8">
    <name type="scientific">Maribellus luteus</name>
    <dbReference type="NCBI Taxonomy" id="2305463"/>
    <lineage>
        <taxon>Bacteria</taxon>
        <taxon>Pseudomonadati</taxon>
        <taxon>Bacteroidota</taxon>
        <taxon>Bacteroidia</taxon>
        <taxon>Marinilabiliales</taxon>
        <taxon>Prolixibacteraceae</taxon>
        <taxon>Maribellus</taxon>
    </lineage>
</organism>
<evidence type="ECO:0000313" key="8">
    <source>
        <dbReference type="Proteomes" id="UP000265926"/>
    </source>
</evidence>
<dbReference type="PROSITE" id="PS50850">
    <property type="entry name" value="MFS"/>
    <property type="match status" value="1"/>
</dbReference>
<feature type="transmembrane region" description="Helical" evidence="5">
    <location>
        <begin position="100"/>
        <end position="131"/>
    </location>
</feature>
<feature type="transmembrane region" description="Helical" evidence="5">
    <location>
        <begin position="293"/>
        <end position="314"/>
    </location>
</feature>
<dbReference type="InterPro" id="IPR000849">
    <property type="entry name" value="Sugar_P_transporter"/>
</dbReference>
<dbReference type="GO" id="GO:0035435">
    <property type="term" value="P:phosphate ion transmembrane transport"/>
    <property type="evidence" value="ECO:0007669"/>
    <property type="project" value="TreeGrafter"/>
</dbReference>
<feature type="transmembrane region" description="Helical" evidence="5">
    <location>
        <begin position="381"/>
        <end position="405"/>
    </location>
</feature>
<sequence>MTNILSFLRPAPEKEQTITDKSELNAKYKYWRTRVLYTTMIGYVMFYFVRKNISIAMPAIEADLGISKADLGLFLTLHGVVYGISKFVNGFFGDQTNPRYFMALGLFFSACMSLLFGLSSGVLAFGIFWLLNGWFQGMGFPPCANTLTNWFAPSERGVKFAIWNTSHSVGAALVLVLNSFLVVYDWRYCFIVPAALAFVGVLFLLNRHRDRPESLGLPSVEVYKNEEAEVKSEEGEKKKGDFKRFIRKHVFGNPAIWFLCFANFFLYTIRYAILDWGPTFLTEMKDVELQKAGWLVAGYEGFGILGMLSSGWMMDKVFKGRGGRAALIYMLICSIAVFFFWKLPNESPFFYGILLCIVGFFIYGPQALVGIIAANLATKKAAATAIGLTGLFAYLSTVLSGWGLGYLVTHYGWSLGFLILVVSGIAATIFFAFTWNSGYIEEKTA</sequence>
<evidence type="ECO:0000259" key="6">
    <source>
        <dbReference type="PROSITE" id="PS50850"/>
    </source>
</evidence>
<keyword evidence="2 5" id="KW-0812">Transmembrane</keyword>
<dbReference type="PIRSF" id="PIRSF002808">
    <property type="entry name" value="Hexose_phosphate_transp"/>
    <property type="match status" value="1"/>
</dbReference>
<dbReference type="AlphaFoldDB" id="A0A399T8I5"/>
<dbReference type="InterPro" id="IPR020846">
    <property type="entry name" value="MFS_dom"/>
</dbReference>
<keyword evidence="4 5" id="KW-0472">Membrane</keyword>
<dbReference type="Gene3D" id="1.20.1250.20">
    <property type="entry name" value="MFS general substrate transporter like domains"/>
    <property type="match status" value="2"/>
</dbReference>
<dbReference type="EMBL" id="QWGR01000001">
    <property type="protein sequence ID" value="RIJ50517.1"/>
    <property type="molecule type" value="Genomic_DNA"/>
</dbReference>
<dbReference type="PANTHER" id="PTHR43826">
    <property type="entry name" value="GLUCOSE-6-PHOSPHATE EXCHANGER SLC37A4"/>
    <property type="match status" value="1"/>
</dbReference>
<dbReference type="InterPro" id="IPR036259">
    <property type="entry name" value="MFS_trans_sf"/>
</dbReference>
<evidence type="ECO:0000256" key="4">
    <source>
        <dbReference type="ARBA" id="ARBA00023136"/>
    </source>
</evidence>
<evidence type="ECO:0000313" key="7">
    <source>
        <dbReference type="EMBL" id="RIJ50517.1"/>
    </source>
</evidence>
<dbReference type="SUPFAM" id="SSF103473">
    <property type="entry name" value="MFS general substrate transporter"/>
    <property type="match status" value="1"/>
</dbReference>
<dbReference type="Proteomes" id="UP000265926">
    <property type="component" value="Unassembled WGS sequence"/>
</dbReference>
<dbReference type="PANTHER" id="PTHR43826:SF3">
    <property type="entry name" value="GLUCOSE-6-PHOSPHATE EXCHANGER SLC37A4"/>
    <property type="match status" value="1"/>
</dbReference>
<evidence type="ECO:0000256" key="3">
    <source>
        <dbReference type="ARBA" id="ARBA00022989"/>
    </source>
</evidence>
<feature type="transmembrane region" description="Helical" evidence="5">
    <location>
        <begin position="69"/>
        <end position="88"/>
    </location>
</feature>
<keyword evidence="3 5" id="KW-1133">Transmembrane helix</keyword>
<keyword evidence="8" id="KW-1185">Reference proteome</keyword>
<feature type="transmembrane region" description="Helical" evidence="5">
    <location>
        <begin position="349"/>
        <end position="374"/>
    </location>
</feature>
<evidence type="ECO:0000256" key="5">
    <source>
        <dbReference type="SAM" id="Phobius"/>
    </source>
</evidence>
<dbReference type="OrthoDB" id="9766638at2"/>
<accession>A0A399T8I5</accession>
<dbReference type="GO" id="GO:0012505">
    <property type="term" value="C:endomembrane system"/>
    <property type="evidence" value="ECO:0007669"/>
    <property type="project" value="UniProtKB-SubCell"/>
</dbReference>
<gene>
    <name evidence="7" type="ORF">D1614_00850</name>
</gene>
<feature type="transmembrane region" description="Helical" evidence="5">
    <location>
        <begin position="326"/>
        <end position="343"/>
    </location>
</feature>
<feature type="transmembrane region" description="Helical" evidence="5">
    <location>
        <begin position="250"/>
        <end position="273"/>
    </location>
</feature>
<dbReference type="InterPro" id="IPR051337">
    <property type="entry name" value="OPA_Antiporter"/>
</dbReference>
<feature type="transmembrane region" description="Helical" evidence="5">
    <location>
        <begin position="411"/>
        <end position="433"/>
    </location>
</feature>
<evidence type="ECO:0000256" key="2">
    <source>
        <dbReference type="ARBA" id="ARBA00022692"/>
    </source>
</evidence>
<feature type="transmembrane region" description="Helical" evidence="5">
    <location>
        <begin position="31"/>
        <end position="49"/>
    </location>
</feature>
<evidence type="ECO:0000256" key="1">
    <source>
        <dbReference type="ARBA" id="ARBA00004127"/>
    </source>
</evidence>
<dbReference type="InterPro" id="IPR011701">
    <property type="entry name" value="MFS"/>
</dbReference>
<comment type="subcellular location">
    <subcellularLocation>
        <location evidence="1">Endomembrane system</location>
        <topology evidence="1">Multi-pass membrane protein</topology>
    </subcellularLocation>
</comment>
<proteinExistence type="predicted"/>
<protein>
    <submittedName>
        <fullName evidence="7">MFS transporter</fullName>
    </submittedName>
</protein>
<dbReference type="RefSeq" id="WP_119435987.1">
    <property type="nucleotide sequence ID" value="NZ_QWGR01000001.1"/>
</dbReference>